<keyword evidence="2" id="KW-1185">Reference proteome</keyword>
<proteinExistence type="predicted"/>
<sequence length="163" mass="18464">MTLTTLIVKVYAAMWFKTTPSVIYGAQHLNESIVLSCYLSSDLRDVIDPVIKRKGFFGHPENVLITMLAEDKNHKRELALRRILKARKVKQSDATTTIATNNIRIFNLSAFDLRAMDYVGLIKWENVTEPPLTERFSDDMVTEAIVNPAIIQEAILPTIKGFP</sequence>
<accession>A0A4Y2UJ30</accession>
<reference evidence="1 2" key="1">
    <citation type="journal article" date="2019" name="Sci. Rep.">
        <title>Orb-weaving spider Araneus ventricosus genome elucidates the spidroin gene catalogue.</title>
        <authorList>
            <person name="Kono N."/>
            <person name="Nakamura H."/>
            <person name="Ohtoshi R."/>
            <person name="Moran D.A.P."/>
            <person name="Shinohara A."/>
            <person name="Yoshida Y."/>
            <person name="Fujiwara M."/>
            <person name="Mori M."/>
            <person name="Tomita M."/>
            <person name="Arakawa K."/>
        </authorList>
    </citation>
    <scope>NUCLEOTIDE SEQUENCE [LARGE SCALE GENOMIC DNA]</scope>
</reference>
<evidence type="ECO:0000313" key="1">
    <source>
        <dbReference type="EMBL" id="GBO11656.1"/>
    </source>
</evidence>
<protein>
    <submittedName>
        <fullName evidence="1">Uncharacterized protein</fullName>
    </submittedName>
</protein>
<name>A0A4Y2UJ30_ARAVE</name>
<evidence type="ECO:0000313" key="2">
    <source>
        <dbReference type="Proteomes" id="UP000499080"/>
    </source>
</evidence>
<dbReference type="AlphaFoldDB" id="A0A4Y2UJ30"/>
<dbReference type="PANTHER" id="PTHR46409">
    <property type="entry name" value="HTH PSQ-TYPE DOMAIN-CONTAINING PROTEIN"/>
    <property type="match status" value="1"/>
</dbReference>
<organism evidence="1 2">
    <name type="scientific">Araneus ventricosus</name>
    <name type="common">Orbweaver spider</name>
    <name type="synonym">Epeira ventricosa</name>
    <dbReference type="NCBI Taxonomy" id="182803"/>
    <lineage>
        <taxon>Eukaryota</taxon>
        <taxon>Metazoa</taxon>
        <taxon>Ecdysozoa</taxon>
        <taxon>Arthropoda</taxon>
        <taxon>Chelicerata</taxon>
        <taxon>Arachnida</taxon>
        <taxon>Araneae</taxon>
        <taxon>Araneomorphae</taxon>
        <taxon>Entelegynae</taxon>
        <taxon>Araneoidea</taxon>
        <taxon>Araneidae</taxon>
        <taxon>Araneus</taxon>
    </lineage>
</organism>
<dbReference type="PANTHER" id="PTHR46409:SF1">
    <property type="entry name" value="HTH PSQ-TYPE DOMAIN-CONTAINING PROTEIN"/>
    <property type="match status" value="1"/>
</dbReference>
<gene>
    <name evidence="1" type="ORF">AVEN_86796_1</name>
</gene>
<comment type="caution">
    <text evidence="1">The sequence shown here is derived from an EMBL/GenBank/DDBJ whole genome shotgun (WGS) entry which is preliminary data.</text>
</comment>
<dbReference type="EMBL" id="BGPR01036430">
    <property type="protein sequence ID" value="GBO11656.1"/>
    <property type="molecule type" value="Genomic_DNA"/>
</dbReference>
<dbReference type="Proteomes" id="UP000499080">
    <property type="component" value="Unassembled WGS sequence"/>
</dbReference>